<dbReference type="Gene3D" id="3.40.50.300">
    <property type="entry name" value="P-loop containing nucleotide triphosphate hydrolases"/>
    <property type="match status" value="1"/>
</dbReference>
<dbReference type="PANTHER" id="PTHR45703:SF28">
    <property type="entry name" value="DYNEINS HEAVY CHAIN"/>
    <property type="match status" value="1"/>
</dbReference>
<dbReference type="InterPro" id="IPR026983">
    <property type="entry name" value="DHC"/>
</dbReference>
<proteinExistence type="predicted"/>
<organism evidence="3 4">
    <name type="scientific">Symbiodinium necroappetens</name>
    <dbReference type="NCBI Taxonomy" id="1628268"/>
    <lineage>
        <taxon>Eukaryota</taxon>
        <taxon>Sar</taxon>
        <taxon>Alveolata</taxon>
        <taxon>Dinophyceae</taxon>
        <taxon>Suessiales</taxon>
        <taxon>Symbiodiniaceae</taxon>
        <taxon>Symbiodinium</taxon>
    </lineage>
</organism>
<dbReference type="GO" id="GO:0007018">
    <property type="term" value="P:microtubule-based movement"/>
    <property type="evidence" value="ECO:0007669"/>
    <property type="project" value="InterPro"/>
</dbReference>
<dbReference type="EMBL" id="CAJNJA010005298">
    <property type="protein sequence ID" value="CAE7187692.1"/>
    <property type="molecule type" value="Genomic_DNA"/>
</dbReference>
<dbReference type="AlphaFoldDB" id="A0A812J0H5"/>
<reference evidence="3" key="1">
    <citation type="submission" date="2021-02" db="EMBL/GenBank/DDBJ databases">
        <authorList>
            <person name="Dougan E. K."/>
            <person name="Rhodes N."/>
            <person name="Thang M."/>
            <person name="Chan C."/>
        </authorList>
    </citation>
    <scope>NUCLEOTIDE SEQUENCE</scope>
</reference>
<name>A0A812J0H5_9DINO</name>
<dbReference type="Pfam" id="PF12774">
    <property type="entry name" value="AAA_6"/>
    <property type="match status" value="1"/>
</dbReference>
<evidence type="ECO:0000313" key="3">
    <source>
        <dbReference type="EMBL" id="CAE7187692.1"/>
    </source>
</evidence>
<dbReference type="OrthoDB" id="354231at2759"/>
<accession>A0A812J0H5</accession>
<gene>
    <name evidence="3" type="primary">DNAH3</name>
    <name evidence="3" type="ORF">SNEC2469_LOCUS974</name>
</gene>
<dbReference type="Gene3D" id="1.20.58.1120">
    <property type="match status" value="1"/>
</dbReference>
<dbReference type="Gene3D" id="3.20.180.20">
    <property type="entry name" value="Dynein heavy chain, N-terminal domain 2"/>
    <property type="match status" value="1"/>
</dbReference>
<feature type="non-terminal residue" evidence="3">
    <location>
        <position position="271"/>
    </location>
</feature>
<dbReference type="GO" id="GO:0005524">
    <property type="term" value="F:ATP binding"/>
    <property type="evidence" value="ECO:0007669"/>
    <property type="project" value="InterPro"/>
</dbReference>
<dbReference type="PANTHER" id="PTHR45703">
    <property type="entry name" value="DYNEIN HEAVY CHAIN"/>
    <property type="match status" value="1"/>
</dbReference>
<evidence type="ECO:0000313" key="4">
    <source>
        <dbReference type="Proteomes" id="UP000601435"/>
    </source>
</evidence>
<dbReference type="InterPro" id="IPR013602">
    <property type="entry name" value="Dynein_heavy_linker"/>
</dbReference>
<dbReference type="FunFam" id="1.20.58.1120:FF:000001">
    <property type="entry name" value="dynein heavy chain 2, axonemal"/>
    <property type="match status" value="1"/>
</dbReference>
<dbReference type="InterPro" id="IPR035699">
    <property type="entry name" value="AAA_6"/>
</dbReference>
<dbReference type="Proteomes" id="UP000601435">
    <property type="component" value="Unassembled WGS sequence"/>
</dbReference>
<dbReference type="InterPro" id="IPR042228">
    <property type="entry name" value="Dynein_linker_3"/>
</dbReference>
<evidence type="ECO:0000259" key="1">
    <source>
        <dbReference type="Pfam" id="PF08393"/>
    </source>
</evidence>
<dbReference type="GO" id="GO:0051959">
    <property type="term" value="F:dynein light intermediate chain binding"/>
    <property type="evidence" value="ECO:0007669"/>
    <property type="project" value="InterPro"/>
</dbReference>
<sequence length="271" mass="30006">VFEAMKKLTFTSELSATQMVSKEGETIDFVSPVHTSGKNVETWMTEVENQMLAAVREVIKIGVESYIELDRTEWVLQQPGQVCLNSSQVHWTAEVEEAIGQAALSGYFEKLSDQLMGLVRLVRGDISKLQRMSIGALIVIDVHAKDTVEKMAKDNITDVFSFEWISQLRYYWEVSGKACYEYLGNSFRLVITPLTDMCYMTLMGAQSLNLGGAPAGPAGTLRKALRTWAGVLKCHKYAKIVAINGGMNTGTCRSYSNILTCCISTGTSKQK</sequence>
<feature type="domain" description="Dynein heavy chain linker" evidence="1">
    <location>
        <begin position="1"/>
        <end position="60"/>
    </location>
</feature>
<keyword evidence="4" id="KW-1185">Reference proteome</keyword>
<dbReference type="GO" id="GO:0030286">
    <property type="term" value="C:dynein complex"/>
    <property type="evidence" value="ECO:0007669"/>
    <property type="project" value="InterPro"/>
</dbReference>
<comment type="caution">
    <text evidence="3">The sequence shown here is derived from an EMBL/GenBank/DDBJ whole genome shotgun (WGS) entry which is preliminary data.</text>
</comment>
<dbReference type="GO" id="GO:0045505">
    <property type="term" value="F:dynein intermediate chain binding"/>
    <property type="evidence" value="ECO:0007669"/>
    <property type="project" value="InterPro"/>
</dbReference>
<protein>
    <submittedName>
        <fullName evidence="3">DNAH3 protein</fullName>
    </submittedName>
</protein>
<dbReference type="Pfam" id="PF08393">
    <property type="entry name" value="DHC_N2"/>
    <property type="match status" value="1"/>
</dbReference>
<dbReference type="InterPro" id="IPR027417">
    <property type="entry name" value="P-loop_NTPase"/>
</dbReference>
<feature type="domain" description="Dynein heavy chain hydrolytic ATP-binding dynein motor region" evidence="2">
    <location>
        <begin position="180"/>
        <end position="220"/>
    </location>
</feature>
<evidence type="ECO:0000259" key="2">
    <source>
        <dbReference type="Pfam" id="PF12774"/>
    </source>
</evidence>